<dbReference type="Pfam" id="PF04977">
    <property type="entry name" value="DivIC"/>
    <property type="match status" value="1"/>
</dbReference>
<proteinExistence type="predicted"/>
<evidence type="ECO:0008006" key="4">
    <source>
        <dbReference type="Google" id="ProtNLM"/>
    </source>
</evidence>
<dbReference type="InterPro" id="IPR007060">
    <property type="entry name" value="FtsL/DivIC"/>
</dbReference>
<dbReference type="AlphaFoldDB" id="A0A1F5URP9"/>
<evidence type="ECO:0000313" key="2">
    <source>
        <dbReference type="EMBL" id="OGF53833.1"/>
    </source>
</evidence>
<accession>A0A1F5URP9</accession>
<name>A0A1F5URP9_FRAXR</name>
<sequence length="97" mass="11320">MRFLNSPAYRRTLILALLIAVLALSAIFSLRGHAIADLKRALKKVQAQQEKLIEEDRHLKENFARKDDLRYIEYLARRELGLLRAGEEKYILMERGP</sequence>
<dbReference type="Proteomes" id="UP000179157">
    <property type="component" value="Unassembled WGS sequence"/>
</dbReference>
<reference evidence="2 3" key="1">
    <citation type="journal article" date="2016" name="Nat. Commun.">
        <title>Thousands of microbial genomes shed light on interconnected biogeochemical processes in an aquifer system.</title>
        <authorList>
            <person name="Anantharaman K."/>
            <person name="Brown C.T."/>
            <person name="Hug L.A."/>
            <person name="Sharon I."/>
            <person name="Castelle C.J."/>
            <person name="Probst A.J."/>
            <person name="Thomas B.C."/>
            <person name="Singh A."/>
            <person name="Wilkins M.J."/>
            <person name="Karaoz U."/>
            <person name="Brodie E.L."/>
            <person name="Williams K.H."/>
            <person name="Hubbard S.S."/>
            <person name="Banfield J.F."/>
        </authorList>
    </citation>
    <scope>NUCLEOTIDE SEQUENCE [LARGE SCALE GENOMIC DNA]</scope>
    <source>
        <strain evidence="3">RBG_16_55_9</strain>
    </source>
</reference>
<evidence type="ECO:0000313" key="3">
    <source>
        <dbReference type="Proteomes" id="UP000179157"/>
    </source>
</evidence>
<protein>
    <recommendedName>
        <fullName evidence="4">Septum formation initiator</fullName>
    </recommendedName>
</protein>
<feature type="coiled-coil region" evidence="1">
    <location>
        <begin position="35"/>
        <end position="62"/>
    </location>
</feature>
<keyword evidence="1" id="KW-0175">Coiled coil</keyword>
<gene>
    <name evidence="2" type="ORF">A2Z21_06960</name>
</gene>
<dbReference type="EMBL" id="MFGX01000095">
    <property type="protein sequence ID" value="OGF53833.1"/>
    <property type="molecule type" value="Genomic_DNA"/>
</dbReference>
<organism evidence="2 3">
    <name type="scientific">Fraserbacteria sp. (strain RBG_16_55_9)</name>
    <dbReference type="NCBI Taxonomy" id="1817864"/>
    <lineage>
        <taxon>Bacteria</taxon>
        <taxon>Candidatus Fraseribacteriota</taxon>
    </lineage>
</organism>
<comment type="caution">
    <text evidence="2">The sequence shown here is derived from an EMBL/GenBank/DDBJ whole genome shotgun (WGS) entry which is preliminary data.</text>
</comment>
<evidence type="ECO:0000256" key="1">
    <source>
        <dbReference type="SAM" id="Coils"/>
    </source>
</evidence>